<dbReference type="AlphaFoldDB" id="A0A9P0L868"/>
<comment type="caution">
    <text evidence="1">The sequence shown here is derived from an EMBL/GenBank/DDBJ whole genome shotgun (WGS) entry which is preliminary data.</text>
</comment>
<reference evidence="1" key="1">
    <citation type="submission" date="2022-03" db="EMBL/GenBank/DDBJ databases">
        <authorList>
            <person name="Sayadi A."/>
        </authorList>
    </citation>
    <scope>NUCLEOTIDE SEQUENCE</scope>
</reference>
<keyword evidence="2" id="KW-1185">Reference proteome</keyword>
<dbReference type="Proteomes" id="UP001152888">
    <property type="component" value="Unassembled WGS sequence"/>
</dbReference>
<evidence type="ECO:0000313" key="2">
    <source>
        <dbReference type="Proteomes" id="UP001152888"/>
    </source>
</evidence>
<evidence type="ECO:0000313" key="1">
    <source>
        <dbReference type="EMBL" id="CAH1987288.1"/>
    </source>
</evidence>
<accession>A0A9P0L868</accession>
<organism evidence="1 2">
    <name type="scientific">Acanthoscelides obtectus</name>
    <name type="common">Bean weevil</name>
    <name type="synonym">Bruchus obtectus</name>
    <dbReference type="NCBI Taxonomy" id="200917"/>
    <lineage>
        <taxon>Eukaryota</taxon>
        <taxon>Metazoa</taxon>
        <taxon>Ecdysozoa</taxon>
        <taxon>Arthropoda</taxon>
        <taxon>Hexapoda</taxon>
        <taxon>Insecta</taxon>
        <taxon>Pterygota</taxon>
        <taxon>Neoptera</taxon>
        <taxon>Endopterygota</taxon>
        <taxon>Coleoptera</taxon>
        <taxon>Polyphaga</taxon>
        <taxon>Cucujiformia</taxon>
        <taxon>Chrysomeloidea</taxon>
        <taxon>Chrysomelidae</taxon>
        <taxon>Bruchinae</taxon>
        <taxon>Bruchini</taxon>
        <taxon>Acanthoscelides</taxon>
    </lineage>
</organism>
<name>A0A9P0L868_ACAOB</name>
<dbReference type="OrthoDB" id="7323790at2759"/>
<sequence>MFREIPILESNPERGRDIQLVKSCIHSVVVRNQSHEDKALRDELVMDVRDPTTREAPNVLFSIFSGEVRMIAVCFLLDRFFGSLGTGCISLRTLEGVSLSFTSEDGMASSGVLSQMPTCWDASFCGCFCGVFTDSSSCRATGVLWRPDVPGCDRISVAGAVFPEFRSILIVRQYGQVASKRGIRGQGVPKRAEEQKVPPTSVTQICIILSKPFEEQGDATFPRKGTNQVYEATEISQALLDLQDPAPPFITTYDNNCCVIIIMKIAGIRAGKNAPQLEEDTARFCYFCPRRKNRKVKKGAIHASCRFAPHTQSIGGFM</sequence>
<dbReference type="EMBL" id="CAKOFQ010007014">
    <property type="protein sequence ID" value="CAH1987288.1"/>
    <property type="molecule type" value="Genomic_DNA"/>
</dbReference>
<protein>
    <submittedName>
        <fullName evidence="1">Uncharacterized protein</fullName>
    </submittedName>
</protein>
<proteinExistence type="predicted"/>
<gene>
    <name evidence="1" type="ORF">ACAOBT_LOCUS17758</name>
</gene>